<dbReference type="InterPro" id="IPR050250">
    <property type="entry name" value="Macrolide_Exporter_MacB"/>
</dbReference>
<evidence type="ECO:0000256" key="6">
    <source>
        <dbReference type="ARBA" id="ARBA00038076"/>
    </source>
</evidence>
<dbReference type="Proteomes" id="UP000825933">
    <property type="component" value="Unassembled WGS sequence"/>
</dbReference>
<protein>
    <submittedName>
        <fullName evidence="10">FtsX-like permease family protein</fullName>
    </submittedName>
</protein>
<keyword evidence="3 7" id="KW-0812">Transmembrane</keyword>
<evidence type="ECO:0000256" key="5">
    <source>
        <dbReference type="ARBA" id="ARBA00023136"/>
    </source>
</evidence>
<dbReference type="PROSITE" id="PS51257">
    <property type="entry name" value="PROKAR_LIPOPROTEIN"/>
    <property type="match status" value="1"/>
</dbReference>
<keyword evidence="4 7" id="KW-1133">Transmembrane helix</keyword>
<dbReference type="PANTHER" id="PTHR30572:SF4">
    <property type="entry name" value="ABC TRANSPORTER PERMEASE YTRF"/>
    <property type="match status" value="1"/>
</dbReference>
<name>A0A8T5UYF7_9EURY</name>
<evidence type="ECO:0000313" key="10">
    <source>
        <dbReference type="EMBL" id="MBZ2164455.1"/>
    </source>
</evidence>
<dbReference type="InterPro" id="IPR025857">
    <property type="entry name" value="MacB_PCD"/>
</dbReference>
<dbReference type="InterPro" id="IPR003838">
    <property type="entry name" value="ABC3_permease_C"/>
</dbReference>
<comment type="caution">
    <text evidence="10">The sequence shown here is derived from an EMBL/GenBank/DDBJ whole genome shotgun (WGS) entry which is preliminary data.</text>
</comment>
<sequence>MLDIAFKDFKAKKSRAAMCIIGVMACVLLIGVVNIVMYEMQSGLKGDLGTVKDNLYFEQNGTSFPPAGSIIDESIGNEVLDRSEVDKQKSTKALFAPLQGSTTGSDESPAMVVGLTPGKEQAFIGNNTVNGSNSLVGASENAVIIGSEIAKKYNVTVGGTFKVSDDEFKVVGIINKVGTGWPLTIDNSIVTSLSYAQTVSDRPNLISTVIISPNSQYTTDTVETNLQDAYPKYDIYTQKDTQKTIDKNLKGVLTFMNMIVVMIFAVSMVLIMNVMMMSVKEKTKDIGTMRAIGTKKRSIMLLIIYESLILSTIGGLIGILFISPIYNVLGIFMGATSFNFTIPSMVVIQVALIVLVIGTFSGLLPAYLANRISPIEALRHE</sequence>
<dbReference type="AlphaFoldDB" id="A0A8T5UYF7"/>
<feature type="transmembrane region" description="Helical" evidence="7">
    <location>
        <begin position="299"/>
        <end position="326"/>
    </location>
</feature>
<reference evidence="11" key="1">
    <citation type="journal article" date="2022" name="Microbiol. Resour. Announc.">
        <title>Draft Genome Sequence of a Methanogenic Archaeon from West Spitsbergen Permafrost.</title>
        <authorList>
            <person name="Trubitsyn V."/>
            <person name="Rivkina E."/>
            <person name="Shcherbakova V."/>
        </authorList>
    </citation>
    <scope>NUCLEOTIDE SEQUENCE [LARGE SCALE GENOMIC DNA]</scope>
    <source>
        <strain evidence="11">VT</strain>
    </source>
</reference>
<evidence type="ECO:0000256" key="1">
    <source>
        <dbReference type="ARBA" id="ARBA00004651"/>
    </source>
</evidence>
<evidence type="ECO:0000256" key="4">
    <source>
        <dbReference type="ARBA" id="ARBA00022989"/>
    </source>
</evidence>
<evidence type="ECO:0000256" key="7">
    <source>
        <dbReference type="SAM" id="Phobius"/>
    </source>
</evidence>
<gene>
    <name evidence="10" type="ORF">K8N75_00085</name>
</gene>
<dbReference type="PANTHER" id="PTHR30572">
    <property type="entry name" value="MEMBRANE COMPONENT OF TRANSPORTER-RELATED"/>
    <property type="match status" value="1"/>
</dbReference>
<evidence type="ECO:0000313" key="11">
    <source>
        <dbReference type="Proteomes" id="UP000825933"/>
    </source>
</evidence>
<evidence type="ECO:0000256" key="2">
    <source>
        <dbReference type="ARBA" id="ARBA00022475"/>
    </source>
</evidence>
<feature type="transmembrane region" description="Helical" evidence="7">
    <location>
        <begin position="16"/>
        <end position="38"/>
    </location>
</feature>
<dbReference type="Pfam" id="PF12704">
    <property type="entry name" value="MacB_PCD"/>
    <property type="match status" value="1"/>
</dbReference>
<dbReference type="EMBL" id="JAIOUQ010000001">
    <property type="protein sequence ID" value="MBZ2164455.1"/>
    <property type="molecule type" value="Genomic_DNA"/>
</dbReference>
<evidence type="ECO:0000256" key="3">
    <source>
        <dbReference type="ARBA" id="ARBA00022692"/>
    </source>
</evidence>
<evidence type="ECO:0000259" key="8">
    <source>
        <dbReference type="Pfam" id="PF02687"/>
    </source>
</evidence>
<organism evidence="10 11">
    <name type="scientific">Methanobacterium spitsbergense</name>
    <dbReference type="NCBI Taxonomy" id="2874285"/>
    <lineage>
        <taxon>Archaea</taxon>
        <taxon>Methanobacteriati</taxon>
        <taxon>Methanobacteriota</taxon>
        <taxon>Methanomada group</taxon>
        <taxon>Methanobacteria</taxon>
        <taxon>Methanobacteriales</taxon>
        <taxon>Methanobacteriaceae</taxon>
        <taxon>Methanobacterium</taxon>
    </lineage>
</organism>
<proteinExistence type="inferred from homology"/>
<dbReference type="Pfam" id="PF02687">
    <property type="entry name" value="FtsX"/>
    <property type="match status" value="1"/>
</dbReference>
<evidence type="ECO:0000259" key="9">
    <source>
        <dbReference type="Pfam" id="PF12704"/>
    </source>
</evidence>
<accession>A0A8T5UYF7</accession>
<feature type="transmembrane region" description="Helical" evidence="7">
    <location>
        <begin position="346"/>
        <end position="369"/>
    </location>
</feature>
<feature type="transmembrane region" description="Helical" evidence="7">
    <location>
        <begin position="255"/>
        <end position="279"/>
    </location>
</feature>
<keyword evidence="11" id="KW-1185">Reference proteome</keyword>
<dbReference type="RefSeq" id="WP_223790137.1">
    <property type="nucleotide sequence ID" value="NZ_JAIOUQ010000001.1"/>
</dbReference>
<comment type="similarity">
    <text evidence="6">Belongs to the ABC-4 integral membrane protein family.</text>
</comment>
<comment type="subcellular location">
    <subcellularLocation>
        <location evidence="1">Cell membrane</location>
        <topology evidence="1">Multi-pass membrane protein</topology>
    </subcellularLocation>
</comment>
<feature type="domain" description="MacB-like periplasmic core" evidence="9">
    <location>
        <begin position="20"/>
        <end position="228"/>
    </location>
</feature>
<keyword evidence="2" id="KW-1003">Cell membrane</keyword>
<dbReference type="GO" id="GO:0022857">
    <property type="term" value="F:transmembrane transporter activity"/>
    <property type="evidence" value="ECO:0007669"/>
    <property type="project" value="TreeGrafter"/>
</dbReference>
<dbReference type="GO" id="GO:0005886">
    <property type="term" value="C:plasma membrane"/>
    <property type="evidence" value="ECO:0007669"/>
    <property type="project" value="UniProtKB-SubCell"/>
</dbReference>
<keyword evidence="5 7" id="KW-0472">Membrane</keyword>
<feature type="domain" description="ABC3 transporter permease C-terminal" evidence="8">
    <location>
        <begin position="258"/>
        <end position="374"/>
    </location>
</feature>